<evidence type="ECO:0000256" key="2">
    <source>
        <dbReference type="ARBA" id="ARBA00007090"/>
    </source>
</evidence>
<evidence type="ECO:0000256" key="13">
    <source>
        <dbReference type="SAM" id="Phobius"/>
    </source>
</evidence>
<reference evidence="17 18" key="1">
    <citation type="submission" date="2023-05" db="EMBL/GenBank/DDBJ databases">
        <title>Chelatococcus sp. nov., a moderately thermophilic bacterium isolated from hot spring microbial mat.</title>
        <authorList>
            <person name="Hu C.-J."/>
            <person name="Li W.-J."/>
        </authorList>
    </citation>
    <scope>NUCLEOTIDE SEQUENCE [LARGE SCALE GENOMIC DNA]</scope>
    <source>
        <strain evidence="17 18">SYSU G07232</strain>
    </source>
</reference>
<evidence type="ECO:0000313" key="17">
    <source>
        <dbReference type="EMBL" id="MDJ1159095.1"/>
    </source>
</evidence>
<dbReference type="PANTHER" id="PTHR32282:SF15">
    <property type="entry name" value="PENICILLIN-BINDING PROTEIN 1C"/>
    <property type="match status" value="1"/>
</dbReference>
<keyword evidence="4" id="KW-0121">Carboxypeptidase</keyword>
<dbReference type="InterPro" id="IPR001460">
    <property type="entry name" value="PCN-bd_Tpept"/>
</dbReference>
<dbReference type="InterPro" id="IPR023346">
    <property type="entry name" value="Lysozyme-like_dom_sf"/>
</dbReference>
<feature type="domain" description="Glycosyl transferase family 51" evidence="15">
    <location>
        <begin position="95"/>
        <end position="268"/>
    </location>
</feature>
<dbReference type="EMBL" id="JASJEV010000007">
    <property type="protein sequence ID" value="MDJ1159095.1"/>
    <property type="molecule type" value="Genomic_DNA"/>
</dbReference>
<dbReference type="PANTHER" id="PTHR32282">
    <property type="entry name" value="BINDING PROTEIN TRANSPEPTIDASE, PUTATIVE-RELATED"/>
    <property type="match status" value="1"/>
</dbReference>
<dbReference type="Pfam" id="PF00905">
    <property type="entry name" value="Transpeptidase"/>
    <property type="match status" value="1"/>
</dbReference>
<sequence>MTAAERARRDQSGHAGGERGQGLRGLPSLLRRASGNGARPSVAARRAAAAAGLALLAAGAGIAAFRLYADGLGPLDLAAARERSTVVLDRDGRLLRAFTMADGRWRLPVTVREVDPRFLDLLVAYEDARFRRHGGVDGLALARAAAQIAANGRVVSGGSTLTMQVARLLEPREERSLAAKLRQMARARELERRFSKDEILTLYLGLAPYGGNLEGLRAASLAYFGKEPKRLSLGEAALLVALPQAPELRRPDRSPEAARRARDRVLDRALARGLITPAEAAAARAEAVPRERRPFPALAAHAAEAAVRQAPAERVHRLTVEARLQASLEALARESAERAGPGISAAVLVVDNATGAVRAHVGAADYFAADRAGSVDATEAVRSPGSALKPFIYALAFENGLAHPETVLDDRPSRYGLYAPENFDLAYQGTVTARRALQLSLNVPAVALLAEVGPPRLLARLRGAGADIVLPREGAPGLAVGLGGLGIRLTDLARLYAGLARGGGVPDLVRRQGETGARPAARARIADPVAAWYVADILKGAPAPVNALPGRIAFKTGTSYGYRDAWAAGFDRRTTVAVWLGRPDGAAVPGLVARSVAAPMLFEAFARLGEEPEAIPAPPNVLFATSATLPPPLRHLRKDAPKTIAATASAPLRIAFPPDGARVDLGLGRAGEGAAPLALKATGGVPPLTWFVNGAPVAEREIRRQSSWLPDGAGFARVSVVDARGATDSVAVRLE</sequence>
<proteinExistence type="inferred from homology"/>
<keyword evidence="18" id="KW-1185">Reference proteome</keyword>
<comment type="catalytic activity">
    <reaction evidence="11">
        <text>[GlcNAc-(1-&gt;4)-Mur2Ac(oyl-L-Ala-gamma-D-Glu-L-Lys-D-Ala-D-Ala)](n)-di-trans,octa-cis-undecaprenyl diphosphate + beta-D-GlcNAc-(1-&gt;4)-Mur2Ac(oyl-L-Ala-gamma-D-Glu-L-Lys-D-Ala-D-Ala)-di-trans,octa-cis-undecaprenyl diphosphate = [GlcNAc-(1-&gt;4)-Mur2Ac(oyl-L-Ala-gamma-D-Glu-L-Lys-D-Ala-D-Ala)](n+1)-di-trans,octa-cis-undecaprenyl diphosphate + di-trans,octa-cis-undecaprenyl diphosphate + H(+)</text>
        <dbReference type="Rhea" id="RHEA:23708"/>
        <dbReference type="Rhea" id="RHEA-COMP:9602"/>
        <dbReference type="Rhea" id="RHEA-COMP:9603"/>
        <dbReference type="ChEBI" id="CHEBI:15378"/>
        <dbReference type="ChEBI" id="CHEBI:58405"/>
        <dbReference type="ChEBI" id="CHEBI:60033"/>
        <dbReference type="ChEBI" id="CHEBI:78435"/>
        <dbReference type="EC" id="2.4.99.28"/>
    </reaction>
</comment>
<organism evidence="17 18">
    <name type="scientific">Chelatococcus albus</name>
    <dbReference type="NCBI Taxonomy" id="3047466"/>
    <lineage>
        <taxon>Bacteria</taxon>
        <taxon>Pseudomonadati</taxon>
        <taxon>Pseudomonadota</taxon>
        <taxon>Alphaproteobacteria</taxon>
        <taxon>Hyphomicrobiales</taxon>
        <taxon>Chelatococcaceae</taxon>
        <taxon>Chelatococcus</taxon>
    </lineage>
</organism>
<keyword evidence="5" id="KW-0645">Protease</keyword>
<feature type="region of interest" description="Disordered" evidence="12">
    <location>
        <begin position="1"/>
        <end position="30"/>
    </location>
</feature>
<evidence type="ECO:0000256" key="1">
    <source>
        <dbReference type="ARBA" id="ARBA00004752"/>
    </source>
</evidence>
<dbReference type="InterPro" id="IPR001264">
    <property type="entry name" value="Glyco_trans_51"/>
</dbReference>
<evidence type="ECO:0000256" key="9">
    <source>
        <dbReference type="ARBA" id="ARBA00023268"/>
    </source>
</evidence>
<name>A0ABT7AI86_9HYPH</name>
<evidence type="ECO:0000259" key="15">
    <source>
        <dbReference type="Pfam" id="PF00912"/>
    </source>
</evidence>
<dbReference type="Gene3D" id="3.40.710.10">
    <property type="entry name" value="DD-peptidase/beta-lactamase superfamily"/>
    <property type="match status" value="1"/>
</dbReference>
<keyword evidence="6" id="KW-0328">Glycosyltransferase</keyword>
<keyword evidence="13" id="KW-1133">Transmembrane helix</keyword>
<dbReference type="RefSeq" id="WP_283741080.1">
    <property type="nucleotide sequence ID" value="NZ_JASJEV010000007.1"/>
</dbReference>
<comment type="similarity">
    <text evidence="3">In the N-terminal section; belongs to the glycosyltransferase 51 family.</text>
</comment>
<evidence type="ECO:0000259" key="16">
    <source>
        <dbReference type="Pfam" id="PF06832"/>
    </source>
</evidence>
<evidence type="ECO:0000256" key="6">
    <source>
        <dbReference type="ARBA" id="ARBA00022676"/>
    </source>
</evidence>
<evidence type="ECO:0000256" key="12">
    <source>
        <dbReference type="SAM" id="MobiDB-lite"/>
    </source>
</evidence>
<evidence type="ECO:0000256" key="5">
    <source>
        <dbReference type="ARBA" id="ARBA00022670"/>
    </source>
</evidence>
<dbReference type="Pfam" id="PF00912">
    <property type="entry name" value="Transgly"/>
    <property type="match status" value="1"/>
</dbReference>
<evidence type="ECO:0000256" key="10">
    <source>
        <dbReference type="ARBA" id="ARBA00044770"/>
    </source>
</evidence>
<protein>
    <recommendedName>
        <fullName evidence="10">peptidoglycan glycosyltransferase</fullName>
        <ecNumber evidence="10">2.4.99.28</ecNumber>
    </recommendedName>
</protein>
<dbReference type="SUPFAM" id="SSF53955">
    <property type="entry name" value="Lysozyme-like"/>
    <property type="match status" value="1"/>
</dbReference>
<dbReference type="InterPro" id="IPR011815">
    <property type="entry name" value="PBP_1c"/>
</dbReference>
<dbReference type="NCBIfam" id="TIGR02073">
    <property type="entry name" value="PBP_1c"/>
    <property type="match status" value="1"/>
</dbReference>
<dbReference type="InterPro" id="IPR012338">
    <property type="entry name" value="Beta-lactam/transpept-like"/>
</dbReference>
<dbReference type="SUPFAM" id="SSF56601">
    <property type="entry name" value="beta-lactamase/transpeptidase-like"/>
    <property type="match status" value="1"/>
</dbReference>
<dbReference type="InterPro" id="IPR050396">
    <property type="entry name" value="Glycosyltr_51/Transpeptidase"/>
</dbReference>
<feature type="transmembrane region" description="Helical" evidence="13">
    <location>
        <begin position="47"/>
        <end position="69"/>
    </location>
</feature>
<evidence type="ECO:0000259" key="14">
    <source>
        <dbReference type="Pfam" id="PF00905"/>
    </source>
</evidence>
<dbReference type="Pfam" id="PF06832">
    <property type="entry name" value="BiPBP_C"/>
    <property type="match status" value="1"/>
</dbReference>
<keyword evidence="7" id="KW-0808">Transferase</keyword>
<dbReference type="Proteomes" id="UP001321492">
    <property type="component" value="Unassembled WGS sequence"/>
</dbReference>
<feature type="domain" description="Penicillin-binding protein transpeptidase" evidence="14">
    <location>
        <begin position="346"/>
        <end position="570"/>
    </location>
</feature>
<evidence type="ECO:0000313" key="18">
    <source>
        <dbReference type="Proteomes" id="UP001321492"/>
    </source>
</evidence>
<evidence type="ECO:0000256" key="3">
    <source>
        <dbReference type="ARBA" id="ARBA00007739"/>
    </source>
</evidence>
<accession>A0ABT7AI86</accession>
<dbReference type="InterPro" id="IPR009647">
    <property type="entry name" value="PBP_C"/>
</dbReference>
<evidence type="ECO:0000256" key="11">
    <source>
        <dbReference type="ARBA" id="ARBA00049902"/>
    </source>
</evidence>
<dbReference type="Gene3D" id="1.10.3810.10">
    <property type="entry name" value="Biosynthetic peptidoglycan transglycosylase-like"/>
    <property type="match status" value="1"/>
</dbReference>
<keyword evidence="13" id="KW-0472">Membrane</keyword>
<evidence type="ECO:0000256" key="8">
    <source>
        <dbReference type="ARBA" id="ARBA00022801"/>
    </source>
</evidence>
<comment type="caution">
    <text evidence="17">The sequence shown here is derived from an EMBL/GenBank/DDBJ whole genome shotgun (WGS) entry which is preliminary data.</text>
</comment>
<feature type="compositionally biased region" description="Basic and acidic residues" evidence="12">
    <location>
        <begin position="1"/>
        <end position="12"/>
    </location>
</feature>
<evidence type="ECO:0000256" key="4">
    <source>
        <dbReference type="ARBA" id="ARBA00022645"/>
    </source>
</evidence>
<comment type="pathway">
    <text evidence="1">Cell wall biogenesis; peptidoglycan biosynthesis.</text>
</comment>
<evidence type="ECO:0000256" key="7">
    <source>
        <dbReference type="ARBA" id="ARBA00022679"/>
    </source>
</evidence>
<keyword evidence="13" id="KW-0812">Transmembrane</keyword>
<keyword evidence="9" id="KW-0511">Multifunctional enzyme</keyword>
<dbReference type="EC" id="2.4.99.28" evidence="10"/>
<comment type="similarity">
    <text evidence="2">In the C-terminal section; belongs to the transpeptidase family.</text>
</comment>
<feature type="compositionally biased region" description="Gly residues" evidence="12">
    <location>
        <begin position="14"/>
        <end position="23"/>
    </location>
</feature>
<dbReference type="InterPro" id="IPR036950">
    <property type="entry name" value="PBP_transglycosylase"/>
</dbReference>
<feature type="domain" description="Penicillin-binding C-terminal" evidence="16">
    <location>
        <begin position="643"/>
        <end position="731"/>
    </location>
</feature>
<keyword evidence="8" id="KW-0378">Hydrolase</keyword>
<gene>
    <name evidence="17" type="primary">pbpC</name>
    <name evidence="17" type="ORF">QNA08_12695</name>
</gene>